<dbReference type="AlphaFoldDB" id="A0AAD5XBI3"/>
<dbReference type="GO" id="GO:0003677">
    <property type="term" value="F:DNA binding"/>
    <property type="evidence" value="ECO:0007669"/>
    <property type="project" value="UniProtKB-UniRule"/>
</dbReference>
<protein>
    <recommendedName>
        <fullName evidence="4">Homeobox domain-containing protein</fullName>
    </recommendedName>
</protein>
<name>A0AAD5XBI3_9FUNG</name>
<keyword evidence="6" id="KW-1185">Reference proteome</keyword>
<evidence type="ECO:0000256" key="3">
    <source>
        <dbReference type="SAM" id="MobiDB-lite"/>
    </source>
</evidence>
<evidence type="ECO:0000256" key="2">
    <source>
        <dbReference type="RuleBase" id="RU000682"/>
    </source>
</evidence>
<gene>
    <name evidence="5" type="ORF">HK100_006122</name>
</gene>
<sequence>GMYPKSTRSEADKIFDEIDAFLLESHNQPFNMMSNGDASVQLGLDSTPNYIFGDAITNRSPDLTNGFLDLNFNLSPPNFMQVPTSFNRGPFNSHFGATSYCVPTHSSHTQSYSSIESRLSAPRLKFSVPKMLSVSPPSPPTPPINFSLSSNNTSAILGAENNVVCFPQTTPLLSPFSPQPQTPASPSQSPQPVFPNNQNSTSSTGVASKVVLHFSCPDEDAQSLSFSGRFQLPRECTAYLKARFAENQKPHGSQIREFSNQLGIDCKKVQKWFQNRRRRVLKSASKSFPASFNVRKES</sequence>
<dbReference type="SUPFAM" id="SSF46689">
    <property type="entry name" value="Homeodomain-like"/>
    <property type="match status" value="1"/>
</dbReference>
<comment type="subcellular location">
    <subcellularLocation>
        <location evidence="1 2">Nucleus</location>
    </subcellularLocation>
</comment>
<evidence type="ECO:0000313" key="6">
    <source>
        <dbReference type="Proteomes" id="UP001211907"/>
    </source>
</evidence>
<dbReference type="Gene3D" id="1.10.10.60">
    <property type="entry name" value="Homeodomain-like"/>
    <property type="match status" value="1"/>
</dbReference>
<dbReference type="SMART" id="SM00389">
    <property type="entry name" value="HOX"/>
    <property type="match status" value="1"/>
</dbReference>
<organism evidence="5 6">
    <name type="scientific">Physocladia obscura</name>
    <dbReference type="NCBI Taxonomy" id="109957"/>
    <lineage>
        <taxon>Eukaryota</taxon>
        <taxon>Fungi</taxon>
        <taxon>Fungi incertae sedis</taxon>
        <taxon>Chytridiomycota</taxon>
        <taxon>Chytridiomycota incertae sedis</taxon>
        <taxon>Chytridiomycetes</taxon>
        <taxon>Chytridiales</taxon>
        <taxon>Chytriomycetaceae</taxon>
        <taxon>Physocladia</taxon>
    </lineage>
</organism>
<dbReference type="Proteomes" id="UP001211907">
    <property type="component" value="Unassembled WGS sequence"/>
</dbReference>
<feature type="compositionally biased region" description="Low complexity" evidence="3">
    <location>
        <begin position="184"/>
        <end position="200"/>
    </location>
</feature>
<dbReference type="GO" id="GO:0005634">
    <property type="term" value="C:nucleus"/>
    <property type="evidence" value="ECO:0007669"/>
    <property type="project" value="UniProtKB-SubCell"/>
</dbReference>
<evidence type="ECO:0000256" key="1">
    <source>
        <dbReference type="PROSITE-ProRule" id="PRU00108"/>
    </source>
</evidence>
<evidence type="ECO:0000259" key="4">
    <source>
        <dbReference type="PROSITE" id="PS50071"/>
    </source>
</evidence>
<feature type="domain" description="Homeobox" evidence="4">
    <location>
        <begin position="229"/>
        <end position="283"/>
    </location>
</feature>
<evidence type="ECO:0000313" key="5">
    <source>
        <dbReference type="EMBL" id="KAJ3094481.1"/>
    </source>
</evidence>
<dbReference type="InterPro" id="IPR001356">
    <property type="entry name" value="HD"/>
</dbReference>
<dbReference type="CDD" id="cd00086">
    <property type="entry name" value="homeodomain"/>
    <property type="match status" value="1"/>
</dbReference>
<dbReference type="EMBL" id="JADGJH010002848">
    <property type="protein sequence ID" value="KAJ3094481.1"/>
    <property type="molecule type" value="Genomic_DNA"/>
</dbReference>
<reference evidence="5" key="1">
    <citation type="submission" date="2020-05" db="EMBL/GenBank/DDBJ databases">
        <title>Phylogenomic resolution of chytrid fungi.</title>
        <authorList>
            <person name="Stajich J.E."/>
            <person name="Amses K."/>
            <person name="Simmons R."/>
            <person name="Seto K."/>
            <person name="Myers J."/>
            <person name="Bonds A."/>
            <person name="Quandt C.A."/>
            <person name="Barry K."/>
            <person name="Liu P."/>
            <person name="Grigoriev I."/>
            <person name="Longcore J.E."/>
            <person name="James T.Y."/>
        </authorList>
    </citation>
    <scope>NUCLEOTIDE SEQUENCE</scope>
    <source>
        <strain evidence="5">JEL0513</strain>
    </source>
</reference>
<comment type="caution">
    <text evidence="5">The sequence shown here is derived from an EMBL/GenBank/DDBJ whole genome shotgun (WGS) entry which is preliminary data.</text>
</comment>
<dbReference type="Pfam" id="PF00046">
    <property type="entry name" value="Homeodomain"/>
    <property type="match status" value="1"/>
</dbReference>
<keyword evidence="1 2" id="KW-0539">Nucleus</keyword>
<feature type="non-terminal residue" evidence="5">
    <location>
        <position position="1"/>
    </location>
</feature>
<keyword evidence="1 2" id="KW-0238">DNA-binding</keyword>
<accession>A0AAD5XBI3</accession>
<feature type="DNA-binding region" description="Homeobox" evidence="1">
    <location>
        <begin position="231"/>
        <end position="284"/>
    </location>
</feature>
<keyword evidence="1 2" id="KW-0371">Homeobox</keyword>
<proteinExistence type="predicted"/>
<dbReference type="InterPro" id="IPR009057">
    <property type="entry name" value="Homeodomain-like_sf"/>
</dbReference>
<dbReference type="PROSITE" id="PS50071">
    <property type="entry name" value="HOMEOBOX_2"/>
    <property type="match status" value="1"/>
</dbReference>
<feature type="region of interest" description="Disordered" evidence="3">
    <location>
        <begin position="175"/>
        <end position="202"/>
    </location>
</feature>